<dbReference type="InterPro" id="IPR054653">
    <property type="entry name" value="EpsI_type_B_pred"/>
</dbReference>
<dbReference type="Pfam" id="PF11984">
    <property type="entry name" value="DUF3485"/>
    <property type="match status" value="1"/>
</dbReference>
<dbReference type="EMBL" id="FNFX01000001">
    <property type="protein sequence ID" value="SDK08770.1"/>
    <property type="molecule type" value="Genomic_DNA"/>
</dbReference>
<gene>
    <name evidence="3" type="ORF">SAMN05192566_0030</name>
</gene>
<feature type="transmembrane region" description="Helical" evidence="1">
    <location>
        <begin position="16"/>
        <end position="37"/>
    </location>
</feature>
<name>A0A1G8Z3F7_9PROT</name>
<dbReference type="STRING" id="492660.SAMN05192566_0030"/>
<organism evidence="3 4">
    <name type="scientific">Methylophilus rhizosphaerae</name>
    <dbReference type="NCBI Taxonomy" id="492660"/>
    <lineage>
        <taxon>Bacteria</taxon>
        <taxon>Pseudomonadati</taxon>
        <taxon>Pseudomonadota</taxon>
        <taxon>Betaproteobacteria</taxon>
        <taxon>Nitrosomonadales</taxon>
        <taxon>Methylophilaceae</taxon>
        <taxon>Methylophilus</taxon>
    </lineage>
</organism>
<keyword evidence="1" id="KW-1133">Transmembrane helix</keyword>
<accession>A0A1G8Z3F7</accession>
<reference evidence="4" key="1">
    <citation type="submission" date="2016-10" db="EMBL/GenBank/DDBJ databases">
        <authorList>
            <person name="Varghese N."/>
            <person name="Submissions S."/>
        </authorList>
    </citation>
    <scope>NUCLEOTIDE SEQUENCE [LARGE SCALE GENOMIC DNA]</scope>
    <source>
        <strain evidence="4">CBMB127</strain>
    </source>
</reference>
<evidence type="ECO:0000313" key="4">
    <source>
        <dbReference type="Proteomes" id="UP000198629"/>
    </source>
</evidence>
<dbReference type="InterPro" id="IPR014263">
    <property type="entry name" value="Methanolan_biosynth_EpsI"/>
</dbReference>
<dbReference type="NCBIfam" id="TIGR02914">
    <property type="entry name" value="EpsI_fam"/>
    <property type="match status" value="1"/>
</dbReference>
<sequence>MAELQVSRKLAFDKRVVAIAIAFLCAMIIAEILTPVARMSTQRHQFDINRIVPQQFGSWSLMAGANNGVVDPELRSKVESAYSQTISRTYRDASGHEVMLSVAYGGDQEDMMQVHRPEVCYVAQGFSMQDLGTREISTVHGKVKAKLLLAKQAERIEPITYWIKIGDAIAVNGVAWRIERIKYGLSGSIPDGLLFRVSSIGSDLQRQYEIQESFIQALAASLTPEQYKQILGKDQLN</sequence>
<evidence type="ECO:0000256" key="1">
    <source>
        <dbReference type="SAM" id="Phobius"/>
    </source>
</evidence>
<dbReference type="RefSeq" id="WP_091467953.1">
    <property type="nucleotide sequence ID" value="NZ_FNFX01000001.1"/>
</dbReference>
<dbReference type="NCBIfam" id="NF045609">
    <property type="entry name" value="EpsI_type_B"/>
    <property type="match status" value="1"/>
</dbReference>
<keyword evidence="1" id="KW-0812">Transmembrane</keyword>
<feature type="domain" description="Methanolan biosynthesis EpsI" evidence="2">
    <location>
        <begin position="18"/>
        <end position="224"/>
    </location>
</feature>
<keyword evidence="1" id="KW-0472">Membrane</keyword>
<proteinExistence type="predicted"/>
<keyword evidence="4" id="KW-1185">Reference proteome</keyword>
<dbReference type="Proteomes" id="UP000198629">
    <property type="component" value="Unassembled WGS sequence"/>
</dbReference>
<evidence type="ECO:0000313" key="3">
    <source>
        <dbReference type="EMBL" id="SDK08770.1"/>
    </source>
</evidence>
<evidence type="ECO:0000259" key="2">
    <source>
        <dbReference type="Pfam" id="PF11984"/>
    </source>
</evidence>
<dbReference type="AlphaFoldDB" id="A0A1G8Z3F7"/>
<protein>
    <submittedName>
        <fullName evidence="3">EpsI family protein</fullName>
    </submittedName>
</protein>
<dbReference type="OrthoDB" id="8583485at2"/>